<name>A0A2S5R6P1_9PROT</name>
<organism evidence="1 2">
    <name type="scientific">Holospora curviuscula</name>
    <dbReference type="NCBI Taxonomy" id="1082868"/>
    <lineage>
        <taxon>Bacteria</taxon>
        <taxon>Pseudomonadati</taxon>
        <taxon>Pseudomonadota</taxon>
        <taxon>Alphaproteobacteria</taxon>
        <taxon>Holosporales</taxon>
        <taxon>Holosporaceae</taxon>
        <taxon>Holospora</taxon>
    </lineage>
</organism>
<protein>
    <submittedName>
        <fullName evidence="1">Uncharacterized protein</fullName>
    </submittedName>
</protein>
<accession>A0A2S5R6P1</accession>
<sequence>MQKIYTVLLMFWMFAPKSAFSVKGIQNIEVKKNLILFLTTLKKL</sequence>
<dbReference type="Proteomes" id="UP000239425">
    <property type="component" value="Unassembled WGS sequence"/>
</dbReference>
<evidence type="ECO:0000313" key="1">
    <source>
        <dbReference type="EMBL" id="PPE02996.1"/>
    </source>
</evidence>
<dbReference type="EMBL" id="PHHC01000149">
    <property type="protein sequence ID" value="PPE02996.1"/>
    <property type="molecule type" value="Genomic_DNA"/>
</dbReference>
<proteinExistence type="predicted"/>
<comment type="caution">
    <text evidence="1">The sequence shown here is derived from an EMBL/GenBank/DDBJ whole genome shotgun (WGS) entry which is preliminary data.</text>
</comment>
<keyword evidence="2" id="KW-1185">Reference proteome</keyword>
<dbReference type="AlphaFoldDB" id="A0A2S5R6P1"/>
<reference evidence="1 2" key="1">
    <citation type="submission" date="2017-11" db="EMBL/GenBank/DDBJ databases">
        <title>Comparative genomic analysis of Holospora spp., intranuclear symbionts of paramecia.</title>
        <authorList>
            <person name="Garushyants S.K."/>
            <person name="Beliavskaya A."/>
            <person name="Malko D.B."/>
            <person name="Logacheva M.D."/>
            <person name="Rautian M.S."/>
            <person name="Gelfand M.S."/>
        </authorList>
    </citation>
    <scope>NUCLEOTIDE SEQUENCE [LARGE SCALE GENOMIC DNA]</scope>
    <source>
        <strain evidence="2">02AZ16</strain>
    </source>
</reference>
<gene>
    <name evidence="1" type="ORF">HCUR_01577</name>
</gene>
<evidence type="ECO:0000313" key="2">
    <source>
        <dbReference type="Proteomes" id="UP000239425"/>
    </source>
</evidence>